<dbReference type="AlphaFoldDB" id="H5XXB9"/>
<feature type="region of interest" description="Disordered" evidence="1">
    <location>
        <begin position="117"/>
        <end position="158"/>
    </location>
</feature>
<dbReference type="Pfam" id="PF21537">
    <property type="entry name" value="DUF1980_C"/>
    <property type="match status" value="1"/>
</dbReference>
<feature type="transmembrane region" description="Helical" evidence="2">
    <location>
        <begin position="76"/>
        <end position="95"/>
    </location>
</feature>
<evidence type="ECO:0000256" key="1">
    <source>
        <dbReference type="SAM" id="MobiDB-lite"/>
    </source>
</evidence>
<dbReference type="OrthoDB" id="9770408at2"/>
<feature type="transmembrane region" description="Helical" evidence="2">
    <location>
        <begin position="43"/>
        <end position="64"/>
    </location>
</feature>
<keyword evidence="2" id="KW-1133">Transmembrane helix</keyword>
<dbReference type="InterPro" id="IPR052955">
    <property type="entry name" value="UPF0703_membrane_permease"/>
</dbReference>
<keyword evidence="2" id="KW-0472">Membrane</keyword>
<keyword evidence="2" id="KW-0812">Transmembrane</keyword>
<sequence length="307" mass="33527">MQARAFNPQSFLEFLCYSAFGGLIFFLVRSGKYLSYVTPRMEPYLYFTAIVMGIWACTGLGRLFRPQHKLRSAHCLVLAIPILLLLLPHTSLSAADLSGNYMGGNAFLGLSAQNSYGTPKKQTPPGNSSVNAATSMPAADLPENSVDPAGDNPSDSIDIPVPAPQTDVSEEKYSTDLPGLDVRNKKITVANEDFGVWISELYGNMERYKGYTVVITGFVFKDPGMLQADEFVPARLMMSCCVADLAPAGLLCNYDKAAELKADSWVTVEGTLFIGSYIYNDVEYDDPQISVTKITPAEEVKGYVSPY</sequence>
<dbReference type="Pfam" id="PF09323">
    <property type="entry name" value="DUF1980"/>
    <property type="match status" value="1"/>
</dbReference>
<reference evidence="5 6" key="1">
    <citation type="submission" date="2011-11" db="EMBL/GenBank/DDBJ databases">
        <title>The Noncontiguous Finished genome of Desulfosporosinus youngiae DSM 17734.</title>
        <authorList>
            <consortium name="US DOE Joint Genome Institute (JGI-PGF)"/>
            <person name="Lucas S."/>
            <person name="Han J."/>
            <person name="Lapidus A."/>
            <person name="Cheng J.-F."/>
            <person name="Goodwin L."/>
            <person name="Pitluck S."/>
            <person name="Peters L."/>
            <person name="Ovchinnikova G."/>
            <person name="Lu M."/>
            <person name="Land M.L."/>
            <person name="Hauser L."/>
            <person name="Pester M."/>
            <person name="Spring S."/>
            <person name="Ollivier B."/>
            <person name="Rattei T."/>
            <person name="Klenk H.-P."/>
            <person name="Wagner M."/>
            <person name="Loy A."/>
            <person name="Woyke T.J."/>
        </authorList>
    </citation>
    <scope>NUCLEOTIDE SEQUENCE [LARGE SCALE GENOMIC DNA]</scope>
    <source>
        <strain evidence="5 6">DSM 17734</strain>
    </source>
</reference>
<feature type="compositionally biased region" description="Polar residues" evidence="1">
    <location>
        <begin position="117"/>
        <end position="134"/>
    </location>
</feature>
<dbReference type="InterPro" id="IPR015402">
    <property type="entry name" value="DUF1980"/>
</dbReference>
<dbReference type="eggNOG" id="COG3689">
    <property type="taxonomic scope" value="Bacteria"/>
</dbReference>
<gene>
    <name evidence="5" type="ORF">DesyoDRAFT_4166</name>
</gene>
<dbReference type="PANTHER" id="PTHR40047:SF1">
    <property type="entry name" value="UPF0703 PROTEIN YCGQ"/>
    <property type="match status" value="1"/>
</dbReference>
<feature type="domain" description="DUF1980" evidence="4">
    <location>
        <begin position="169"/>
        <end position="304"/>
    </location>
</feature>
<evidence type="ECO:0000259" key="3">
    <source>
        <dbReference type="Pfam" id="PF09323"/>
    </source>
</evidence>
<dbReference type="Proteomes" id="UP000005104">
    <property type="component" value="Chromosome"/>
</dbReference>
<dbReference type="InterPro" id="IPR048493">
    <property type="entry name" value="DUF1980_N"/>
</dbReference>
<feature type="transmembrane region" description="Helical" evidence="2">
    <location>
        <begin position="12"/>
        <end position="31"/>
    </location>
</feature>
<name>H5XXB9_9FIRM</name>
<dbReference type="EMBL" id="CM001441">
    <property type="protein sequence ID" value="EHQ91125.1"/>
    <property type="molecule type" value="Genomic_DNA"/>
</dbReference>
<dbReference type="HOGENOM" id="CLU_070027_0_0_9"/>
<dbReference type="PANTHER" id="PTHR40047">
    <property type="entry name" value="UPF0703 PROTEIN YCGQ"/>
    <property type="match status" value="1"/>
</dbReference>
<proteinExistence type="predicted"/>
<evidence type="ECO:0000256" key="2">
    <source>
        <dbReference type="SAM" id="Phobius"/>
    </source>
</evidence>
<accession>H5XXB9</accession>
<evidence type="ECO:0000313" key="5">
    <source>
        <dbReference type="EMBL" id="EHQ91125.1"/>
    </source>
</evidence>
<dbReference type="InterPro" id="IPR048447">
    <property type="entry name" value="DUF1980_C"/>
</dbReference>
<dbReference type="NCBIfam" id="TIGR03943">
    <property type="entry name" value="TIGR03943 family putative permease subunit"/>
    <property type="match status" value="1"/>
</dbReference>
<protein>
    <submittedName>
        <fullName evidence="5">TIGR03943 family protein</fullName>
    </submittedName>
</protein>
<evidence type="ECO:0000259" key="4">
    <source>
        <dbReference type="Pfam" id="PF21537"/>
    </source>
</evidence>
<dbReference type="RefSeq" id="WP_007785894.1">
    <property type="nucleotide sequence ID" value="NZ_CM001441.1"/>
</dbReference>
<organism evidence="5 6">
    <name type="scientific">Desulfosporosinus youngiae DSM 17734</name>
    <dbReference type="NCBI Taxonomy" id="768710"/>
    <lineage>
        <taxon>Bacteria</taxon>
        <taxon>Bacillati</taxon>
        <taxon>Bacillota</taxon>
        <taxon>Clostridia</taxon>
        <taxon>Eubacteriales</taxon>
        <taxon>Desulfitobacteriaceae</taxon>
        <taxon>Desulfosporosinus</taxon>
    </lineage>
</organism>
<evidence type="ECO:0000313" key="6">
    <source>
        <dbReference type="Proteomes" id="UP000005104"/>
    </source>
</evidence>
<feature type="domain" description="DUF1980" evidence="3">
    <location>
        <begin position="12"/>
        <end position="99"/>
    </location>
</feature>
<keyword evidence="6" id="KW-1185">Reference proteome</keyword>
<dbReference type="STRING" id="768710.DesyoDRAFT_4166"/>